<comment type="caution">
    <text evidence="2">The sequence shown here is derived from an EMBL/GenBank/DDBJ whole genome shotgun (WGS) entry which is preliminary data.</text>
</comment>
<feature type="transmembrane region" description="Helical" evidence="1">
    <location>
        <begin position="252"/>
        <end position="275"/>
    </location>
</feature>
<evidence type="ECO:0000313" key="3">
    <source>
        <dbReference type="Proteomes" id="UP001422074"/>
    </source>
</evidence>
<organism evidence="2 3">
    <name type="scientific">Sinomonas halotolerans</name>
    <dbReference type="NCBI Taxonomy" id="1644133"/>
    <lineage>
        <taxon>Bacteria</taxon>
        <taxon>Bacillati</taxon>
        <taxon>Actinomycetota</taxon>
        <taxon>Actinomycetes</taxon>
        <taxon>Micrococcales</taxon>
        <taxon>Micrococcaceae</taxon>
        <taxon>Sinomonas</taxon>
    </lineage>
</organism>
<dbReference type="Proteomes" id="UP001422074">
    <property type="component" value="Unassembled WGS sequence"/>
</dbReference>
<keyword evidence="1" id="KW-1133">Transmembrane helix</keyword>
<dbReference type="EMBL" id="JBDFRB010000012">
    <property type="protein sequence ID" value="MEN2745367.1"/>
    <property type="molecule type" value="Genomic_DNA"/>
</dbReference>
<keyword evidence="1" id="KW-0812">Transmembrane</keyword>
<proteinExistence type="predicted"/>
<protein>
    <recommendedName>
        <fullName evidence="4">Integral membrane protein</fullName>
    </recommendedName>
</protein>
<gene>
    <name evidence="2" type="ORF">ABCQ75_12595</name>
</gene>
<evidence type="ECO:0008006" key="4">
    <source>
        <dbReference type="Google" id="ProtNLM"/>
    </source>
</evidence>
<evidence type="ECO:0000256" key="1">
    <source>
        <dbReference type="SAM" id="Phobius"/>
    </source>
</evidence>
<name>A0ABU9X2T8_9MICC</name>
<sequence length="284" mass="28282">MPTPGKSMRTVLSALSVLLAVVLTAAAVPALWAEKTLVDESGFVRLLAPMGQDAEVVSALGTSVAASALGSARIPAPLEPAAQRAAAALVEGLAEDEQFPAAWEATLRESHALNFGPDSAALTGIALELRPLAGLVLDRLGEGVGADLGDAPSVVVEAGSTVQRGALGFVQDAARLAGPLAAGAVLALVLGLLFARRRGAALAWSGFGFIVVAALLGSATVLAGPVASSEAGGGTAAGVFAGRAAALAADSFLPWTLAVGIAGAVFLILGSVLAARRRRLMARR</sequence>
<dbReference type="RefSeq" id="WP_345885719.1">
    <property type="nucleotide sequence ID" value="NZ_JBDFRB010000012.1"/>
</dbReference>
<feature type="transmembrane region" description="Helical" evidence="1">
    <location>
        <begin position="202"/>
        <end position="223"/>
    </location>
</feature>
<keyword evidence="1" id="KW-0472">Membrane</keyword>
<keyword evidence="3" id="KW-1185">Reference proteome</keyword>
<evidence type="ECO:0000313" key="2">
    <source>
        <dbReference type="EMBL" id="MEN2745367.1"/>
    </source>
</evidence>
<feature type="transmembrane region" description="Helical" evidence="1">
    <location>
        <begin position="176"/>
        <end position="195"/>
    </location>
</feature>
<accession>A0ABU9X2T8</accession>
<reference evidence="2 3" key="1">
    <citation type="submission" date="2024-05" db="EMBL/GenBank/DDBJ databases">
        <title>Sinomonas sp. nov., isolated from a waste landfill.</title>
        <authorList>
            <person name="Zhao Y."/>
        </authorList>
    </citation>
    <scope>NUCLEOTIDE SEQUENCE [LARGE SCALE GENOMIC DNA]</scope>
    <source>
        <strain evidence="2 3">CCTCC AB2014300</strain>
    </source>
</reference>